<dbReference type="EMBL" id="CM001223">
    <property type="protein sequence ID" value="AES77528.1"/>
    <property type="molecule type" value="Genomic_DNA"/>
</dbReference>
<evidence type="ECO:0000313" key="1">
    <source>
        <dbReference type="EMBL" id="AES77528.1"/>
    </source>
</evidence>
<dbReference type="Proteomes" id="UP000002051">
    <property type="component" value="Unassembled WGS sequence"/>
</dbReference>
<dbReference type="EnsemblPlants" id="AES77528">
    <property type="protein sequence ID" value="AES77528"/>
    <property type="gene ID" value="MTR_7g011710"/>
</dbReference>
<organism evidence="1 3">
    <name type="scientific">Medicago truncatula</name>
    <name type="common">Barrel medic</name>
    <name type="synonym">Medicago tribuloides</name>
    <dbReference type="NCBI Taxonomy" id="3880"/>
    <lineage>
        <taxon>Eukaryota</taxon>
        <taxon>Viridiplantae</taxon>
        <taxon>Streptophyta</taxon>
        <taxon>Embryophyta</taxon>
        <taxon>Tracheophyta</taxon>
        <taxon>Spermatophyta</taxon>
        <taxon>Magnoliopsida</taxon>
        <taxon>eudicotyledons</taxon>
        <taxon>Gunneridae</taxon>
        <taxon>Pentapetalae</taxon>
        <taxon>rosids</taxon>
        <taxon>fabids</taxon>
        <taxon>Fabales</taxon>
        <taxon>Fabaceae</taxon>
        <taxon>Papilionoideae</taxon>
        <taxon>50 kb inversion clade</taxon>
        <taxon>NPAAA clade</taxon>
        <taxon>Hologalegina</taxon>
        <taxon>IRL clade</taxon>
        <taxon>Trifolieae</taxon>
        <taxon>Medicago</taxon>
    </lineage>
</organism>
<reference evidence="1 3" key="1">
    <citation type="journal article" date="2011" name="Nature">
        <title>The Medicago genome provides insight into the evolution of rhizobial symbioses.</title>
        <authorList>
            <person name="Young N.D."/>
            <person name="Debelle F."/>
            <person name="Oldroyd G.E."/>
            <person name="Geurts R."/>
            <person name="Cannon S.B."/>
            <person name="Udvardi M.K."/>
            <person name="Benedito V.A."/>
            <person name="Mayer K.F."/>
            <person name="Gouzy J."/>
            <person name="Schoof H."/>
            <person name="Van de Peer Y."/>
            <person name="Proost S."/>
            <person name="Cook D.R."/>
            <person name="Meyers B.C."/>
            <person name="Spannagl M."/>
            <person name="Cheung F."/>
            <person name="De Mita S."/>
            <person name="Krishnakumar V."/>
            <person name="Gundlach H."/>
            <person name="Zhou S."/>
            <person name="Mudge J."/>
            <person name="Bharti A.K."/>
            <person name="Murray J.D."/>
            <person name="Naoumkina M.A."/>
            <person name="Rosen B."/>
            <person name="Silverstein K.A."/>
            <person name="Tang H."/>
            <person name="Rombauts S."/>
            <person name="Zhao P.X."/>
            <person name="Zhou P."/>
            <person name="Barbe V."/>
            <person name="Bardou P."/>
            <person name="Bechner M."/>
            <person name="Bellec A."/>
            <person name="Berger A."/>
            <person name="Berges H."/>
            <person name="Bidwell S."/>
            <person name="Bisseling T."/>
            <person name="Choisne N."/>
            <person name="Couloux A."/>
            <person name="Denny R."/>
            <person name="Deshpande S."/>
            <person name="Dai X."/>
            <person name="Doyle J.J."/>
            <person name="Dudez A.M."/>
            <person name="Farmer A.D."/>
            <person name="Fouteau S."/>
            <person name="Franken C."/>
            <person name="Gibelin C."/>
            <person name="Gish J."/>
            <person name="Goldstein S."/>
            <person name="Gonzalez A.J."/>
            <person name="Green P.J."/>
            <person name="Hallab A."/>
            <person name="Hartog M."/>
            <person name="Hua A."/>
            <person name="Humphray S.J."/>
            <person name="Jeong D.H."/>
            <person name="Jing Y."/>
            <person name="Jocker A."/>
            <person name="Kenton S.M."/>
            <person name="Kim D.J."/>
            <person name="Klee K."/>
            <person name="Lai H."/>
            <person name="Lang C."/>
            <person name="Lin S."/>
            <person name="Macmil S.L."/>
            <person name="Magdelenat G."/>
            <person name="Matthews L."/>
            <person name="McCorrison J."/>
            <person name="Monaghan E.L."/>
            <person name="Mun J.H."/>
            <person name="Najar F.Z."/>
            <person name="Nicholson C."/>
            <person name="Noirot C."/>
            <person name="O'Bleness M."/>
            <person name="Paule C.R."/>
            <person name="Poulain J."/>
            <person name="Prion F."/>
            <person name="Qin B."/>
            <person name="Qu C."/>
            <person name="Retzel E.F."/>
            <person name="Riddle C."/>
            <person name="Sallet E."/>
            <person name="Samain S."/>
            <person name="Samson N."/>
            <person name="Sanders I."/>
            <person name="Saurat O."/>
            <person name="Scarpelli C."/>
            <person name="Schiex T."/>
            <person name="Segurens B."/>
            <person name="Severin A.J."/>
            <person name="Sherrier D.J."/>
            <person name="Shi R."/>
            <person name="Sims S."/>
            <person name="Singer S.R."/>
            <person name="Sinharoy S."/>
            <person name="Sterck L."/>
            <person name="Viollet A."/>
            <person name="Wang B.B."/>
            <person name="Wang K."/>
            <person name="Wang M."/>
            <person name="Wang X."/>
            <person name="Warfsmann J."/>
            <person name="Weissenbach J."/>
            <person name="White D.D."/>
            <person name="White J.D."/>
            <person name="Wiley G.B."/>
            <person name="Wincker P."/>
            <person name="Xing Y."/>
            <person name="Yang L."/>
            <person name="Yao Z."/>
            <person name="Ying F."/>
            <person name="Zhai J."/>
            <person name="Zhou L."/>
            <person name="Zuber A."/>
            <person name="Denarie J."/>
            <person name="Dixon R.A."/>
            <person name="May G.D."/>
            <person name="Schwartz D.C."/>
            <person name="Rogers J."/>
            <person name="Quetier F."/>
            <person name="Town C.D."/>
            <person name="Roe B.A."/>
        </authorList>
    </citation>
    <scope>NUCLEOTIDE SEQUENCE [LARGE SCALE GENOMIC DNA]</scope>
    <source>
        <strain evidence="1">A17</strain>
        <strain evidence="2 3">cv. Jemalong A17</strain>
    </source>
</reference>
<dbReference type="AlphaFoldDB" id="G7L338"/>
<proteinExistence type="predicted"/>
<gene>
    <name evidence="1" type="ordered locus">MTR_7g011710</name>
</gene>
<dbReference type="HOGENOM" id="CLU_1680563_0_0_1"/>
<keyword evidence="3" id="KW-1185">Reference proteome</keyword>
<evidence type="ECO:0000313" key="3">
    <source>
        <dbReference type="Proteomes" id="UP000002051"/>
    </source>
</evidence>
<reference evidence="2" key="3">
    <citation type="submission" date="2015-04" db="UniProtKB">
        <authorList>
            <consortium name="EnsemblPlants"/>
        </authorList>
    </citation>
    <scope>IDENTIFICATION</scope>
    <source>
        <strain evidence="2">cv. Jemalong A17</strain>
    </source>
</reference>
<name>G7L338_MEDTR</name>
<dbReference type="PaxDb" id="3880-AES77528"/>
<protein>
    <submittedName>
        <fullName evidence="1">DUF4283 domain protein</fullName>
    </submittedName>
</protein>
<accession>G7L338</accession>
<evidence type="ECO:0000313" key="2">
    <source>
        <dbReference type="EnsemblPlants" id="AES77528"/>
    </source>
</evidence>
<sequence>MARAWKSGKRVLMVKTDGDRFLFQFHHKMNAACILDDGPWLYDNFHIVMDSIHPSVVPISVDLNHLDIWVQVHGLPFGCIQPNVGDELILGAKERGLGADSGQKYEMWDKNMSFPKSERWPGPCSHWYGRAKLQSSLLLLLLRKQATCFDQKARGFL</sequence>
<reference evidence="1 3" key="2">
    <citation type="journal article" date="2014" name="BMC Genomics">
        <title>An improved genome release (version Mt4.0) for the model legume Medicago truncatula.</title>
        <authorList>
            <person name="Tang H."/>
            <person name="Krishnakumar V."/>
            <person name="Bidwell S."/>
            <person name="Rosen B."/>
            <person name="Chan A."/>
            <person name="Zhou S."/>
            <person name="Gentzbittel L."/>
            <person name="Childs K.L."/>
            <person name="Yandell M."/>
            <person name="Gundlach H."/>
            <person name="Mayer K.F."/>
            <person name="Schwartz D.C."/>
            <person name="Town C.D."/>
        </authorList>
    </citation>
    <scope>GENOME REANNOTATION</scope>
    <source>
        <strain evidence="2 3">cv. Jemalong A17</strain>
    </source>
</reference>